<reference evidence="1" key="1">
    <citation type="submission" date="2022-11" db="EMBL/GenBank/DDBJ databases">
        <authorList>
            <person name="Petersen C."/>
        </authorList>
    </citation>
    <scope>NUCLEOTIDE SEQUENCE</scope>
    <source>
        <strain evidence="1">IBT 30069</strain>
    </source>
</reference>
<evidence type="ECO:0000313" key="2">
    <source>
        <dbReference type="Proteomes" id="UP001149165"/>
    </source>
</evidence>
<dbReference type="EMBL" id="JAPQKH010000007">
    <property type="protein sequence ID" value="KAJ5087454.1"/>
    <property type="molecule type" value="Genomic_DNA"/>
</dbReference>
<protein>
    <submittedName>
        <fullName evidence="1">Uncharacterized protein</fullName>
    </submittedName>
</protein>
<comment type="caution">
    <text evidence="1">The sequence shown here is derived from an EMBL/GenBank/DDBJ whole genome shotgun (WGS) entry which is preliminary data.</text>
</comment>
<keyword evidence="2" id="KW-1185">Reference proteome</keyword>
<name>A0A9W9ET99_9EURO</name>
<accession>A0A9W9ET99</accession>
<dbReference type="Proteomes" id="UP001149165">
    <property type="component" value="Unassembled WGS sequence"/>
</dbReference>
<gene>
    <name evidence="1" type="ORF">N7456_011070</name>
</gene>
<sequence length="93" mass="10554">MGLAGAAAVCHALFARTKEAITFDIDISLTQYNIWYYRLGLHNSEQRKALLDMNQGLSLRHYDEMTSLFTKILAAVKFHLDPTSLIVLSILKR</sequence>
<reference evidence="1" key="2">
    <citation type="journal article" date="2023" name="IMA Fungus">
        <title>Comparative genomic study of the Penicillium genus elucidates a diverse pangenome and 15 lateral gene transfer events.</title>
        <authorList>
            <person name="Petersen C."/>
            <person name="Sorensen T."/>
            <person name="Nielsen M.R."/>
            <person name="Sondergaard T.E."/>
            <person name="Sorensen J.L."/>
            <person name="Fitzpatrick D.A."/>
            <person name="Frisvad J.C."/>
            <person name="Nielsen K.L."/>
        </authorList>
    </citation>
    <scope>NUCLEOTIDE SEQUENCE</scope>
    <source>
        <strain evidence="1">IBT 30069</strain>
    </source>
</reference>
<evidence type="ECO:0000313" key="1">
    <source>
        <dbReference type="EMBL" id="KAJ5087454.1"/>
    </source>
</evidence>
<proteinExistence type="predicted"/>
<organism evidence="1 2">
    <name type="scientific">Penicillium angulare</name>
    <dbReference type="NCBI Taxonomy" id="116970"/>
    <lineage>
        <taxon>Eukaryota</taxon>
        <taxon>Fungi</taxon>
        <taxon>Dikarya</taxon>
        <taxon>Ascomycota</taxon>
        <taxon>Pezizomycotina</taxon>
        <taxon>Eurotiomycetes</taxon>
        <taxon>Eurotiomycetidae</taxon>
        <taxon>Eurotiales</taxon>
        <taxon>Aspergillaceae</taxon>
        <taxon>Penicillium</taxon>
    </lineage>
</organism>
<dbReference type="AlphaFoldDB" id="A0A9W9ET99"/>
<dbReference type="OrthoDB" id="2308815at2759"/>